<accession>A0AA36AVS0</accession>
<keyword evidence="2" id="KW-1185">Reference proteome</keyword>
<gene>
    <name evidence="1" type="ORF">OCTVUL_1B014510</name>
</gene>
<evidence type="ECO:0000313" key="2">
    <source>
        <dbReference type="Proteomes" id="UP001162480"/>
    </source>
</evidence>
<proteinExistence type="predicted"/>
<name>A0AA36AVS0_OCTVU</name>
<dbReference type="AlphaFoldDB" id="A0AA36AVS0"/>
<evidence type="ECO:0000313" key="1">
    <source>
        <dbReference type="EMBL" id="CAI9722964.1"/>
    </source>
</evidence>
<dbReference type="EMBL" id="OX597818">
    <property type="protein sequence ID" value="CAI9722964.1"/>
    <property type="molecule type" value="Genomic_DNA"/>
</dbReference>
<protein>
    <submittedName>
        <fullName evidence="1">Uncharacterized protein</fullName>
    </submittedName>
</protein>
<dbReference type="Proteomes" id="UP001162480">
    <property type="component" value="Chromosome 5"/>
</dbReference>
<sequence>MQRCQFLIDLAFSLSTYTAQEQAFPMVSIYTNGHEFHTSGQLYAAIYNFAIKDKTEWDDISDIHKKRGTRFGLYNSTVIDTGLGERKDERVGVKKMKPNLLVLNPCLK</sequence>
<reference evidence="1" key="1">
    <citation type="submission" date="2023-08" db="EMBL/GenBank/DDBJ databases">
        <authorList>
            <person name="Alioto T."/>
            <person name="Alioto T."/>
            <person name="Gomez Garrido J."/>
        </authorList>
    </citation>
    <scope>NUCLEOTIDE SEQUENCE</scope>
</reference>
<organism evidence="1 2">
    <name type="scientific">Octopus vulgaris</name>
    <name type="common">Common octopus</name>
    <dbReference type="NCBI Taxonomy" id="6645"/>
    <lineage>
        <taxon>Eukaryota</taxon>
        <taxon>Metazoa</taxon>
        <taxon>Spiralia</taxon>
        <taxon>Lophotrochozoa</taxon>
        <taxon>Mollusca</taxon>
        <taxon>Cephalopoda</taxon>
        <taxon>Coleoidea</taxon>
        <taxon>Octopodiformes</taxon>
        <taxon>Octopoda</taxon>
        <taxon>Incirrata</taxon>
        <taxon>Octopodidae</taxon>
        <taxon>Octopus</taxon>
    </lineage>
</organism>